<evidence type="ECO:0000313" key="3">
    <source>
        <dbReference type="Proteomes" id="UP000554342"/>
    </source>
</evidence>
<proteinExistence type="predicted"/>
<dbReference type="SUPFAM" id="SSF51735">
    <property type="entry name" value="NAD(P)-binding Rossmann-fold domains"/>
    <property type="match status" value="1"/>
</dbReference>
<dbReference type="GO" id="GO:0004029">
    <property type="term" value="F:aldehyde dehydrogenase (NAD+) activity"/>
    <property type="evidence" value="ECO:0007669"/>
    <property type="project" value="TreeGrafter"/>
</dbReference>
<organism evidence="2 3">
    <name type="scientific">Stakelama sediminis</name>
    <dbReference type="NCBI Taxonomy" id="463200"/>
    <lineage>
        <taxon>Bacteria</taxon>
        <taxon>Pseudomonadati</taxon>
        <taxon>Pseudomonadota</taxon>
        <taxon>Alphaproteobacteria</taxon>
        <taxon>Sphingomonadales</taxon>
        <taxon>Sphingomonadaceae</taxon>
        <taxon>Stakelama</taxon>
    </lineage>
</organism>
<comment type="caution">
    <text evidence="2">The sequence shown here is derived from an EMBL/GenBank/DDBJ whole genome shotgun (WGS) entry which is preliminary data.</text>
</comment>
<name>A0A840Z225_9SPHN</name>
<dbReference type="InterPro" id="IPR001509">
    <property type="entry name" value="Epimerase_deHydtase"/>
</dbReference>
<evidence type="ECO:0000313" key="2">
    <source>
        <dbReference type="EMBL" id="MBB5720048.1"/>
    </source>
</evidence>
<reference evidence="2 3" key="1">
    <citation type="submission" date="2020-08" db="EMBL/GenBank/DDBJ databases">
        <title>Genomic Encyclopedia of Type Strains, Phase IV (KMG-IV): sequencing the most valuable type-strain genomes for metagenomic binning, comparative biology and taxonomic classification.</title>
        <authorList>
            <person name="Goeker M."/>
        </authorList>
    </citation>
    <scope>NUCLEOTIDE SEQUENCE [LARGE SCALE GENOMIC DNA]</scope>
    <source>
        <strain evidence="2 3">DSM 27203</strain>
    </source>
</reference>
<dbReference type="CDD" id="cd05262">
    <property type="entry name" value="SDR_a7"/>
    <property type="match status" value="1"/>
</dbReference>
<keyword evidence="3" id="KW-1185">Reference proteome</keyword>
<dbReference type="RefSeq" id="WP_221227561.1">
    <property type="nucleotide sequence ID" value="NZ_BAABIF010000029.1"/>
</dbReference>
<dbReference type="EMBL" id="JACIJI010000008">
    <property type="protein sequence ID" value="MBB5720048.1"/>
    <property type="molecule type" value="Genomic_DNA"/>
</dbReference>
<evidence type="ECO:0000259" key="1">
    <source>
        <dbReference type="Pfam" id="PF01370"/>
    </source>
</evidence>
<dbReference type="InterPro" id="IPR051783">
    <property type="entry name" value="NAD(P)-dependent_oxidoreduct"/>
</dbReference>
<dbReference type="PANTHER" id="PTHR48079:SF9">
    <property type="entry name" value="PUTATIVE-RELATED"/>
    <property type="match status" value="1"/>
</dbReference>
<dbReference type="GO" id="GO:0005737">
    <property type="term" value="C:cytoplasm"/>
    <property type="evidence" value="ECO:0007669"/>
    <property type="project" value="TreeGrafter"/>
</dbReference>
<dbReference type="Proteomes" id="UP000554342">
    <property type="component" value="Unassembled WGS sequence"/>
</dbReference>
<dbReference type="PANTHER" id="PTHR48079">
    <property type="entry name" value="PROTEIN YEEZ"/>
    <property type="match status" value="1"/>
</dbReference>
<dbReference type="Gene3D" id="3.40.50.720">
    <property type="entry name" value="NAD(P)-binding Rossmann-like Domain"/>
    <property type="match status" value="1"/>
</dbReference>
<gene>
    <name evidence="2" type="ORF">FHR23_003008</name>
</gene>
<accession>A0A840Z225</accession>
<sequence>MRIFVTGASGFVGSAVVDELIANGHQVTGLARSDDSAAKVEQAGATVLRGELTDLDSLRRGVESADAVIHTAFVHDFSKFEESCAIDAAAINAMAEVLRGSEKPMLVTGGTALEKSGRLGLESDKPIAGFPRQSDKLALELAAEGLRVSSLRLPQVHGDGMRFGFINMFIDVARQSGKSAYIGDGGNCWCSVHRADAARVYRLAIERGAEGGPFHAVAEEAIPTKTLAELFGRKLGVPVVSISAEEAQAHFGWLATFIQLDMATSSAHTRALLGWEPREEGVMADLETAKIWTA</sequence>
<dbReference type="AlphaFoldDB" id="A0A840Z225"/>
<dbReference type="InterPro" id="IPR036291">
    <property type="entry name" value="NAD(P)-bd_dom_sf"/>
</dbReference>
<dbReference type="Pfam" id="PF01370">
    <property type="entry name" value="Epimerase"/>
    <property type="match status" value="1"/>
</dbReference>
<feature type="domain" description="NAD-dependent epimerase/dehydratase" evidence="1">
    <location>
        <begin position="3"/>
        <end position="213"/>
    </location>
</feature>
<protein>
    <submittedName>
        <fullName evidence="2">Nucleoside-diphosphate-sugar epimerase</fullName>
    </submittedName>
</protein>